<feature type="domain" description="Outer membrane protein beta-barrel" evidence="3">
    <location>
        <begin position="54"/>
        <end position="193"/>
    </location>
</feature>
<evidence type="ECO:0000313" key="4">
    <source>
        <dbReference type="EMBL" id="PKR79933.1"/>
    </source>
</evidence>
<dbReference type="OrthoDB" id="1522982at2"/>
<keyword evidence="5" id="KW-1185">Reference proteome</keyword>
<dbReference type="RefSeq" id="WP_101335403.1">
    <property type="nucleotide sequence ID" value="NZ_PJNI01000016.1"/>
</dbReference>
<feature type="signal peptide" evidence="2">
    <location>
        <begin position="1"/>
        <end position="19"/>
    </location>
</feature>
<evidence type="ECO:0000313" key="5">
    <source>
        <dbReference type="Proteomes" id="UP000236654"/>
    </source>
</evidence>
<dbReference type="SUPFAM" id="SSF56925">
    <property type="entry name" value="OMPA-like"/>
    <property type="match status" value="1"/>
</dbReference>
<evidence type="ECO:0000256" key="1">
    <source>
        <dbReference type="ARBA" id="ARBA00022729"/>
    </source>
</evidence>
<feature type="chain" id="PRO_5014151449" description="Outer membrane protein beta-barrel domain-containing protein" evidence="2">
    <location>
        <begin position="20"/>
        <end position="224"/>
    </location>
</feature>
<dbReference type="Gene3D" id="2.40.160.20">
    <property type="match status" value="1"/>
</dbReference>
<dbReference type="Pfam" id="PF13505">
    <property type="entry name" value="OMP_b-brl"/>
    <property type="match status" value="1"/>
</dbReference>
<comment type="caution">
    <text evidence="4">The sequence shown here is derived from an EMBL/GenBank/DDBJ whole genome shotgun (WGS) entry which is preliminary data.</text>
</comment>
<protein>
    <recommendedName>
        <fullName evidence="3">Outer membrane protein beta-barrel domain-containing protein</fullName>
    </recommendedName>
</protein>
<sequence length="224" mass="24692">MKKIIIISLTLFFSSFVFSQHKSTNAKHLNVNWHKVGWFLEANGGMRLLGKTSEQADMKPGLSLTGGVGYFINEQFGVRGRLDYQGFNTETVNSSNSSYSIGLSAEALLRTLNAFGGVKNRAFEVVAHGGIGGNSLINPELRDYVRNDLGKEFEDGGFKGTDDMFHIVIGATPEYHFNSKLSLNLDISHFIQFGQHRTYDVFSKELADGPTGVFVTSLGLTVRL</sequence>
<gene>
    <name evidence="4" type="ORF">CW751_12685</name>
</gene>
<dbReference type="Proteomes" id="UP000236654">
    <property type="component" value="Unassembled WGS sequence"/>
</dbReference>
<keyword evidence="1 2" id="KW-0732">Signal</keyword>
<organism evidence="4 5">
    <name type="scientific">Brumimicrobium salinarum</name>
    <dbReference type="NCBI Taxonomy" id="2058658"/>
    <lineage>
        <taxon>Bacteria</taxon>
        <taxon>Pseudomonadati</taxon>
        <taxon>Bacteroidota</taxon>
        <taxon>Flavobacteriia</taxon>
        <taxon>Flavobacteriales</taxon>
        <taxon>Crocinitomicaceae</taxon>
        <taxon>Brumimicrobium</taxon>
    </lineage>
</organism>
<reference evidence="4 5" key="1">
    <citation type="submission" date="2017-12" db="EMBL/GenBank/DDBJ databases">
        <title>The draft genome sequence of Brumimicrobium saltpan LHR20.</title>
        <authorList>
            <person name="Do Z.-J."/>
            <person name="Luo H.-R."/>
        </authorList>
    </citation>
    <scope>NUCLEOTIDE SEQUENCE [LARGE SCALE GENOMIC DNA]</scope>
    <source>
        <strain evidence="4 5">LHR20</strain>
    </source>
</reference>
<proteinExistence type="predicted"/>
<evidence type="ECO:0000256" key="2">
    <source>
        <dbReference type="SAM" id="SignalP"/>
    </source>
</evidence>
<name>A0A2I0R044_9FLAO</name>
<dbReference type="InterPro" id="IPR011250">
    <property type="entry name" value="OMP/PagP_B-barrel"/>
</dbReference>
<accession>A0A2I0R044</accession>
<dbReference type="AlphaFoldDB" id="A0A2I0R044"/>
<dbReference type="InterPro" id="IPR027385">
    <property type="entry name" value="Beta-barrel_OMP"/>
</dbReference>
<evidence type="ECO:0000259" key="3">
    <source>
        <dbReference type="Pfam" id="PF13505"/>
    </source>
</evidence>
<dbReference type="EMBL" id="PJNI01000016">
    <property type="protein sequence ID" value="PKR79933.1"/>
    <property type="molecule type" value="Genomic_DNA"/>
</dbReference>